<evidence type="ECO:0000313" key="1">
    <source>
        <dbReference type="EMBL" id="AKL95683.1"/>
    </source>
</evidence>
<reference evidence="1 2" key="1">
    <citation type="submission" date="2014-10" db="EMBL/GenBank/DDBJ databases">
        <title>Genome sequence of Clostridium aceticum DSM 1496.</title>
        <authorList>
            <person name="Poehlein A."/>
            <person name="Schiel-Bengelsdorf B."/>
            <person name="Gottschalk G."/>
            <person name="Duerre P."/>
            <person name="Daniel R."/>
        </authorList>
    </citation>
    <scope>NUCLEOTIDE SEQUENCE [LARGE SCALE GENOMIC DNA]</scope>
    <source>
        <strain evidence="1 2">DSM 1496</strain>
    </source>
</reference>
<sequence>MIEKDLFIHPLEEILLQEMIHTVVFDEDVMYHYKNYTEKMRKPDLLGKTVKVTKHQFPELYHIAERISDLLGMAAPCMYVYEDFYYGVESKGVNEPWIEISAKTVTDFTKAEMTFLLGRELCDIYLKHNYYNTMINELLEVLENSSLLPMSQQLATHWKMIMYKWSRVAYYTSDCFGYLICNSMEASINAIKKSILNNCFLAENMNLQEYIKQGEEIHLLDDDVLNFTKLDEIVPYGPFRIKNLLSYAASSRGVRALIEMHYEEGK</sequence>
<name>A0A0G3WBF4_9CLOT</name>
<dbReference type="Proteomes" id="UP000035704">
    <property type="component" value="Chromosome"/>
</dbReference>
<dbReference type="CDD" id="cd07325">
    <property type="entry name" value="M48_Ste24p_like"/>
    <property type="match status" value="1"/>
</dbReference>
<organism evidence="1 2">
    <name type="scientific">Clostridium aceticum</name>
    <dbReference type="NCBI Taxonomy" id="84022"/>
    <lineage>
        <taxon>Bacteria</taxon>
        <taxon>Bacillati</taxon>
        <taxon>Bacillota</taxon>
        <taxon>Clostridia</taxon>
        <taxon>Eubacteriales</taxon>
        <taxon>Clostridiaceae</taxon>
        <taxon>Clostridium</taxon>
    </lineage>
</organism>
<gene>
    <name evidence="1" type="ORF">CACET_c22370</name>
</gene>
<dbReference type="KEGG" id="cace:CACET_c22370"/>
<keyword evidence="2" id="KW-1185">Reference proteome</keyword>
<accession>A0A0G3WBF4</accession>
<evidence type="ECO:0000313" key="2">
    <source>
        <dbReference type="Proteomes" id="UP000035704"/>
    </source>
</evidence>
<dbReference type="RefSeq" id="WP_052661448.1">
    <property type="nucleotide sequence ID" value="NZ_CP009687.1"/>
</dbReference>
<dbReference type="EMBL" id="CP009687">
    <property type="protein sequence ID" value="AKL95683.1"/>
    <property type="molecule type" value="Genomic_DNA"/>
</dbReference>
<protein>
    <submittedName>
        <fullName evidence="1">Uncharacterized protein</fullName>
    </submittedName>
</protein>
<dbReference type="OrthoDB" id="2964042at2"/>
<dbReference type="STRING" id="84022.CACET_c22370"/>
<proteinExistence type="predicted"/>
<dbReference type="PATRIC" id="fig|84022.6.peg.2242"/>
<dbReference type="AlphaFoldDB" id="A0A0G3WBF4"/>